<gene>
    <name evidence="2" type="ORF">NCTC7922_01832</name>
</gene>
<sequence>MKTPAVLLWFLATLLLCGLTGWEAYRKGKESLGREQMMDIIEDNRAAMQEVRHAYTDFSRVINVIRILDQQRIAEGEQRREEMQKDAQGDTCASAYPPAAVTERLQQHAAHVENQTRLRAGADSSDKADPGSGTGNTRDMVQGD</sequence>
<dbReference type="EMBL" id="UGFC01000006">
    <property type="protein sequence ID" value="STM15406.1"/>
    <property type="molecule type" value="Genomic_DNA"/>
</dbReference>
<dbReference type="AlphaFoldDB" id="A0A2X1NRA8"/>
<name>A0A2X1NRA8_ECOLX</name>
<reference evidence="2 3" key="1">
    <citation type="submission" date="2018-06" db="EMBL/GenBank/DDBJ databases">
        <authorList>
            <consortium name="Pathogen Informatics"/>
            <person name="Doyle S."/>
        </authorList>
    </citation>
    <scope>NUCLEOTIDE SEQUENCE [LARGE SCALE GENOMIC DNA]</scope>
    <source>
        <strain evidence="2 3">NCTC7922</strain>
    </source>
</reference>
<protein>
    <recommendedName>
        <fullName evidence="4">DUF2570 domain-containing protein</fullName>
    </recommendedName>
</protein>
<feature type="compositionally biased region" description="Polar residues" evidence="1">
    <location>
        <begin position="135"/>
        <end position="144"/>
    </location>
</feature>
<evidence type="ECO:0000256" key="1">
    <source>
        <dbReference type="SAM" id="MobiDB-lite"/>
    </source>
</evidence>
<evidence type="ECO:0000313" key="2">
    <source>
        <dbReference type="EMBL" id="STM15406.1"/>
    </source>
</evidence>
<accession>A0A2X1NRA8</accession>
<evidence type="ECO:0000313" key="3">
    <source>
        <dbReference type="Proteomes" id="UP000254174"/>
    </source>
</evidence>
<proteinExistence type="predicted"/>
<organism evidence="2 3">
    <name type="scientific">Escherichia coli</name>
    <dbReference type="NCBI Taxonomy" id="562"/>
    <lineage>
        <taxon>Bacteria</taxon>
        <taxon>Pseudomonadati</taxon>
        <taxon>Pseudomonadota</taxon>
        <taxon>Gammaproteobacteria</taxon>
        <taxon>Enterobacterales</taxon>
        <taxon>Enterobacteriaceae</taxon>
        <taxon>Escherichia</taxon>
    </lineage>
</organism>
<dbReference type="Proteomes" id="UP000254174">
    <property type="component" value="Unassembled WGS sequence"/>
</dbReference>
<feature type="region of interest" description="Disordered" evidence="1">
    <location>
        <begin position="106"/>
        <end position="144"/>
    </location>
</feature>
<evidence type="ECO:0008006" key="4">
    <source>
        <dbReference type="Google" id="ProtNLM"/>
    </source>
</evidence>